<dbReference type="InterPro" id="IPR050834">
    <property type="entry name" value="Glycosyltransf_2"/>
</dbReference>
<dbReference type="EMBL" id="CP028136">
    <property type="protein sequence ID" value="AVR43843.1"/>
    <property type="molecule type" value="Genomic_DNA"/>
</dbReference>
<proteinExistence type="predicted"/>
<keyword evidence="3" id="KW-1185">Reference proteome</keyword>
<dbReference type="KEGG" id="grs:C7S20_00340"/>
<name>A0A2R3Z0R3_9FLAO</name>
<evidence type="ECO:0000313" key="3">
    <source>
        <dbReference type="Proteomes" id="UP000241507"/>
    </source>
</evidence>
<dbReference type="RefSeq" id="WP_107010630.1">
    <property type="nucleotide sequence ID" value="NZ_CP028136.1"/>
</dbReference>
<dbReference type="InterPro" id="IPR001173">
    <property type="entry name" value="Glyco_trans_2-like"/>
</dbReference>
<dbReference type="PANTHER" id="PTHR43685">
    <property type="entry name" value="GLYCOSYLTRANSFERASE"/>
    <property type="match status" value="1"/>
</dbReference>
<dbReference type="CDD" id="cd00761">
    <property type="entry name" value="Glyco_tranf_GTA_type"/>
    <property type="match status" value="1"/>
</dbReference>
<dbReference type="AlphaFoldDB" id="A0A2R3Z0R3"/>
<evidence type="ECO:0000259" key="1">
    <source>
        <dbReference type="Pfam" id="PF00535"/>
    </source>
</evidence>
<dbReference type="PANTHER" id="PTHR43685:SF2">
    <property type="entry name" value="GLYCOSYLTRANSFERASE 2-LIKE DOMAIN-CONTAINING PROTEIN"/>
    <property type="match status" value="1"/>
</dbReference>
<reference evidence="3" key="1">
    <citation type="submission" date="2018-03" db="EMBL/GenBank/DDBJ databases">
        <title>Gramella fulva sp. nov., isolated from a dry surface of tidal flat.</title>
        <authorList>
            <person name="Hwang S.H."/>
            <person name="Hwang W.M."/>
            <person name="Kang K."/>
            <person name="Ahn T.-Y."/>
        </authorList>
    </citation>
    <scope>NUCLEOTIDE SEQUENCE [LARGE SCALE GENOMIC DNA]</scope>
    <source>
        <strain evidence="3">SH35</strain>
    </source>
</reference>
<gene>
    <name evidence="2" type="ORF">C7S20_00340</name>
</gene>
<dbReference type="Pfam" id="PF00535">
    <property type="entry name" value="Glycos_transf_2"/>
    <property type="match status" value="1"/>
</dbReference>
<dbReference type="InterPro" id="IPR029044">
    <property type="entry name" value="Nucleotide-diphossugar_trans"/>
</dbReference>
<dbReference type="Gene3D" id="3.90.550.10">
    <property type="entry name" value="Spore Coat Polysaccharide Biosynthesis Protein SpsA, Chain A"/>
    <property type="match status" value="1"/>
</dbReference>
<dbReference type="Proteomes" id="UP000241507">
    <property type="component" value="Chromosome"/>
</dbReference>
<accession>A0A2R3Z0R3</accession>
<feature type="domain" description="Glycosyltransferase 2-like" evidence="1">
    <location>
        <begin position="8"/>
        <end position="140"/>
    </location>
</feature>
<protein>
    <recommendedName>
        <fullName evidence="1">Glycosyltransferase 2-like domain-containing protein</fullName>
    </recommendedName>
</protein>
<sequence>MKEEVLISIIIPTYNRGSLIGATLDSILSQTYENWECIVVDDGSIDYTKELLELYSCKDSRIKYLERPEKKRKGANACRNFGFSRSSGDYILWFDSDDIMTIDYFKKAIEKIKTESNLDFVFFNYKIFDEKPFKIIDIQINKSISPLFDYFSGKINFSTCGVIWRKESISIGYNEKLKKTQELDFIFNNYKANTQLKGAHIDHTAYFLRKHGRSIVSSFKIGDPEFLCSDIFVRKELMDFFKKEEYPLIWDYQKQEFDKSLKRYLNESPIYDILKNFSFQLPFKKLFLLILYRSLYKITGRDYRLKKILTAISSSPEIINIPIQC</sequence>
<organism evidence="2 3">
    <name type="scientific">Christiangramia fulva</name>
    <dbReference type="NCBI Taxonomy" id="2126553"/>
    <lineage>
        <taxon>Bacteria</taxon>
        <taxon>Pseudomonadati</taxon>
        <taxon>Bacteroidota</taxon>
        <taxon>Flavobacteriia</taxon>
        <taxon>Flavobacteriales</taxon>
        <taxon>Flavobacteriaceae</taxon>
        <taxon>Christiangramia</taxon>
    </lineage>
</organism>
<evidence type="ECO:0000313" key="2">
    <source>
        <dbReference type="EMBL" id="AVR43843.1"/>
    </source>
</evidence>
<dbReference type="OrthoDB" id="597270at2"/>
<dbReference type="SUPFAM" id="SSF53448">
    <property type="entry name" value="Nucleotide-diphospho-sugar transferases"/>
    <property type="match status" value="1"/>
</dbReference>